<dbReference type="AlphaFoldDB" id="A0A4Y2RQY1"/>
<evidence type="ECO:0008006" key="3">
    <source>
        <dbReference type="Google" id="ProtNLM"/>
    </source>
</evidence>
<dbReference type="OrthoDB" id="6435879at2759"/>
<proteinExistence type="predicted"/>
<organism evidence="1 2">
    <name type="scientific">Araneus ventricosus</name>
    <name type="common">Orbweaver spider</name>
    <name type="synonym">Epeira ventricosa</name>
    <dbReference type="NCBI Taxonomy" id="182803"/>
    <lineage>
        <taxon>Eukaryota</taxon>
        <taxon>Metazoa</taxon>
        <taxon>Ecdysozoa</taxon>
        <taxon>Arthropoda</taxon>
        <taxon>Chelicerata</taxon>
        <taxon>Arachnida</taxon>
        <taxon>Araneae</taxon>
        <taxon>Araneomorphae</taxon>
        <taxon>Entelegynae</taxon>
        <taxon>Araneoidea</taxon>
        <taxon>Araneidae</taxon>
        <taxon>Araneus</taxon>
    </lineage>
</organism>
<gene>
    <name evidence="1" type="ORF">AVEN_91941_1</name>
</gene>
<name>A0A4Y2RQY1_ARAVE</name>
<keyword evidence="2" id="KW-1185">Reference proteome</keyword>
<dbReference type="GO" id="GO:0003676">
    <property type="term" value="F:nucleic acid binding"/>
    <property type="evidence" value="ECO:0007669"/>
    <property type="project" value="InterPro"/>
</dbReference>
<evidence type="ECO:0000313" key="1">
    <source>
        <dbReference type="EMBL" id="GBN78071.1"/>
    </source>
</evidence>
<evidence type="ECO:0000313" key="2">
    <source>
        <dbReference type="Proteomes" id="UP000499080"/>
    </source>
</evidence>
<dbReference type="EMBL" id="BGPR01018029">
    <property type="protein sequence ID" value="GBN78071.1"/>
    <property type="molecule type" value="Genomic_DNA"/>
</dbReference>
<sequence>VAWTDESRFLIHHVDDRVKVRRLPGEQLIPSCTASHAQAGGGGIMLWGTFSWAALGPAVVVEQTMKAEDHCGSFAPIHGVCLPNWKWDLPAGQRSLSQGSDCVGVVRGAY</sequence>
<accession>A0A4Y2RQY1</accession>
<feature type="non-terminal residue" evidence="1">
    <location>
        <position position="1"/>
    </location>
</feature>
<dbReference type="Proteomes" id="UP000499080">
    <property type="component" value="Unassembled WGS sequence"/>
</dbReference>
<protein>
    <recommendedName>
        <fullName evidence="3">Transposable element Tc1 transposase</fullName>
    </recommendedName>
</protein>
<dbReference type="Gene3D" id="3.30.420.10">
    <property type="entry name" value="Ribonuclease H-like superfamily/Ribonuclease H"/>
    <property type="match status" value="1"/>
</dbReference>
<comment type="caution">
    <text evidence="1">The sequence shown here is derived from an EMBL/GenBank/DDBJ whole genome shotgun (WGS) entry which is preliminary data.</text>
</comment>
<dbReference type="InterPro" id="IPR036397">
    <property type="entry name" value="RNaseH_sf"/>
</dbReference>
<reference evidence="1 2" key="1">
    <citation type="journal article" date="2019" name="Sci. Rep.">
        <title>Orb-weaving spider Araneus ventricosus genome elucidates the spidroin gene catalogue.</title>
        <authorList>
            <person name="Kono N."/>
            <person name="Nakamura H."/>
            <person name="Ohtoshi R."/>
            <person name="Moran D.A.P."/>
            <person name="Shinohara A."/>
            <person name="Yoshida Y."/>
            <person name="Fujiwara M."/>
            <person name="Mori M."/>
            <person name="Tomita M."/>
            <person name="Arakawa K."/>
        </authorList>
    </citation>
    <scope>NUCLEOTIDE SEQUENCE [LARGE SCALE GENOMIC DNA]</scope>
</reference>